<dbReference type="InterPro" id="IPR052035">
    <property type="entry name" value="ZnF_BED_domain_contain"/>
</dbReference>
<reference evidence="7 9" key="1">
    <citation type="journal article" date="2014" name="Proc. Natl. Acad. Sci. U.S.A.">
        <title>Trajectory and genomic determinants of fungal-pathogen speciation and host adaptation.</title>
        <authorList>
            <person name="Hu X."/>
            <person name="Xiao G."/>
            <person name="Zheng P."/>
            <person name="Shang Y."/>
            <person name="Su Y."/>
            <person name="Zhang X."/>
            <person name="Liu X."/>
            <person name="Zhan S."/>
            <person name="St Leger R.J."/>
            <person name="Wang C."/>
        </authorList>
    </citation>
    <scope>NUCLEOTIDE SEQUENCE [LARGE SCALE GENOMIC DNA]</scope>
    <source>
        <strain evidence="7 9">ARSEF 977</strain>
    </source>
</reference>
<proteinExistence type="predicted"/>
<comment type="caution">
    <text evidence="7">The sequence shown here is derived from an EMBL/GenBank/DDBJ whole genome shotgun (WGS) entry which is preliminary data.</text>
</comment>
<evidence type="ECO:0000256" key="4">
    <source>
        <dbReference type="ARBA" id="ARBA00022833"/>
    </source>
</evidence>
<dbReference type="OrthoDB" id="4961446at2759"/>
<feature type="domain" description="HAT C-terminal dimerisation" evidence="6">
    <location>
        <begin position="703"/>
        <end position="768"/>
    </location>
</feature>
<dbReference type="GO" id="GO:0046983">
    <property type="term" value="F:protein dimerization activity"/>
    <property type="evidence" value="ECO:0007669"/>
    <property type="project" value="InterPro"/>
</dbReference>
<dbReference type="PANTHER" id="PTHR46481">
    <property type="entry name" value="ZINC FINGER BED DOMAIN-CONTAINING PROTEIN 4"/>
    <property type="match status" value="1"/>
</dbReference>
<keyword evidence="2" id="KW-0479">Metal-binding</keyword>
<gene>
    <name evidence="8" type="ORF">MGU_11338</name>
    <name evidence="7" type="ORF">MGU_11729</name>
</gene>
<dbReference type="InterPro" id="IPR012337">
    <property type="entry name" value="RNaseH-like_sf"/>
</dbReference>
<evidence type="ECO:0000313" key="9">
    <source>
        <dbReference type="Proteomes" id="UP000031192"/>
    </source>
</evidence>
<keyword evidence="3" id="KW-0863">Zinc-finger</keyword>
<dbReference type="GO" id="GO:0008270">
    <property type="term" value="F:zinc ion binding"/>
    <property type="evidence" value="ECO:0007669"/>
    <property type="project" value="UniProtKB-KW"/>
</dbReference>
<dbReference type="AlphaFoldDB" id="A0A0B4HN46"/>
<evidence type="ECO:0000256" key="2">
    <source>
        <dbReference type="ARBA" id="ARBA00022723"/>
    </source>
</evidence>
<evidence type="ECO:0000256" key="5">
    <source>
        <dbReference type="ARBA" id="ARBA00023242"/>
    </source>
</evidence>
<dbReference type="EMBL" id="AZNH01000168">
    <property type="protein sequence ID" value="KID81297.1"/>
    <property type="molecule type" value="Genomic_DNA"/>
</dbReference>
<dbReference type="Proteomes" id="UP000031192">
    <property type="component" value="Unassembled WGS sequence"/>
</dbReference>
<keyword evidence="9" id="KW-1185">Reference proteome</keyword>
<evidence type="ECO:0000313" key="7">
    <source>
        <dbReference type="EMBL" id="KID80844.1"/>
    </source>
</evidence>
<dbReference type="HOGENOM" id="CLU_009123_10_0_1"/>
<protein>
    <submittedName>
        <fullName evidence="7">Transposase</fullName>
    </submittedName>
</protein>
<evidence type="ECO:0000256" key="3">
    <source>
        <dbReference type="ARBA" id="ARBA00022771"/>
    </source>
</evidence>
<accession>A0A0B4HN46</accession>
<dbReference type="Pfam" id="PF05699">
    <property type="entry name" value="Dimer_Tnp_hAT"/>
    <property type="match status" value="1"/>
</dbReference>
<name>A0A0B4HN46_METGA</name>
<evidence type="ECO:0000256" key="1">
    <source>
        <dbReference type="ARBA" id="ARBA00004123"/>
    </source>
</evidence>
<dbReference type="PANTHER" id="PTHR46481:SF10">
    <property type="entry name" value="ZINC FINGER BED DOMAIN-CONTAINING PROTEIN 39"/>
    <property type="match status" value="1"/>
</dbReference>
<dbReference type="SUPFAM" id="SSF53098">
    <property type="entry name" value="Ribonuclease H-like"/>
    <property type="match status" value="1"/>
</dbReference>
<sequence length="777" mass="89747">MAESIRDNESSIDSLTTCNAAESSLLSYAPTENSTSCEVLCESTADSSDNVYKDLDWSKYPGYAKAPHTKRQCTSWTWQHGYRIQHIKTETLYWLCKPCIVKKAHKAALYASTGGSHSQIRHLKDKHNLDSSGPIQKKRKLNFSDATSMNATIEQALINQRISNFNPDQFKTALVRWMAYANIAYRQVELPQFHDLLQLAYADIDAVGCLPTADTMVRWTKRDFEIYKAPVIRLLAEVEGNIHFTFDLWTSSNLLCLNGVYAHYLNAFGEKKKILLSVPSIDDSHTGENIAQGVADIITEFHLEKRVGYFVLDNATNNDKAVEKLGTIFGFNPTKHRIRCVVHIVNLVAMQIMYGKDLKAFETENAGVRHLREDLELWRRKGALGKLRNIIMWITDRHADGNRLRGFKALQIEHQNNLLDDDERRCPPSQLKRPNDTRWNSHYYAFETACQNRAAIDAYVEKEERSFTTRLEQTLQKNKRRDPDKQLKLSTKPAIVEDKLSVDDWITITRYMQILKPLVLVTKKLEGCPQEGRNGCMWEVLPCYEFLLAHFERLAELYKHDPDEDLRLNIQLGWQKLDEYYKKLDNTEVYVAAVALHPKYRLAKIKQMWSDREADGWPAAAERQLQDLWRDYKDVQLPEEPTEQQPDDDILDEILNPPVPPSTEDLFGPMEHLYKNPAQQQASPPDEMDEFQGAVDASFSRVRDPVNFWILNRSRWPRLSRMALEIYGIPPTEADNERLYSRCGDMVTKKRNRLSANIIGAAQCLRQWDEDGIIEWK</sequence>
<organism evidence="7 9">
    <name type="scientific">Metarhizium guizhouense (strain ARSEF 977)</name>
    <dbReference type="NCBI Taxonomy" id="1276136"/>
    <lineage>
        <taxon>Eukaryota</taxon>
        <taxon>Fungi</taxon>
        <taxon>Dikarya</taxon>
        <taxon>Ascomycota</taxon>
        <taxon>Pezizomycotina</taxon>
        <taxon>Sordariomycetes</taxon>
        <taxon>Hypocreomycetidae</taxon>
        <taxon>Hypocreales</taxon>
        <taxon>Clavicipitaceae</taxon>
        <taxon>Metarhizium</taxon>
    </lineage>
</organism>
<evidence type="ECO:0000259" key="6">
    <source>
        <dbReference type="Pfam" id="PF05699"/>
    </source>
</evidence>
<keyword evidence="5" id="KW-0539">Nucleus</keyword>
<comment type="subcellular location">
    <subcellularLocation>
        <location evidence="1">Nucleus</location>
    </subcellularLocation>
</comment>
<dbReference type="GO" id="GO:0005634">
    <property type="term" value="C:nucleus"/>
    <property type="evidence" value="ECO:0007669"/>
    <property type="project" value="UniProtKB-SubCell"/>
</dbReference>
<keyword evidence="4" id="KW-0862">Zinc</keyword>
<dbReference type="EMBL" id="AZNH01000341">
    <property type="protein sequence ID" value="KID80844.1"/>
    <property type="molecule type" value="Genomic_DNA"/>
</dbReference>
<evidence type="ECO:0000313" key="8">
    <source>
        <dbReference type="EMBL" id="KID81297.1"/>
    </source>
</evidence>
<dbReference type="InterPro" id="IPR008906">
    <property type="entry name" value="HATC_C_dom"/>
</dbReference>